<dbReference type="EMBL" id="VCGU01000009">
    <property type="protein sequence ID" value="TRY70017.1"/>
    <property type="molecule type" value="Genomic_DNA"/>
</dbReference>
<organism evidence="2 3">
    <name type="scientific">Tigriopus californicus</name>
    <name type="common">Marine copepod</name>
    <dbReference type="NCBI Taxonomy" id="6832"/>
    <lineage>
        <taxon>Eukaryota</taxon>
        <taxon>Metazoa</taxon>
        <taxon>Ecdysozoa</taxon>
        <taxon>Arthropoda</taxon>
        <taxon>Crustacea</taxon>
        <taxon>Multicrustacea</taxon>
        <taxon>Hexanauplia</taxon>
        <taxon>Copepoda</taxon>
        <taxon>Harpacticoida</taxon>
        <taxon>Harpacticidae</taxon>
        <taxon>Tigriopus</taxon>
    </lineage>
</organism>
<dbReference type="AlphaFoldDB" id="A0A553NX78"/>
<proteinExistence type="predicted"/>
<dbReference type="InterPro" id="IPR036056">
    <property type="entry name" value="Fibrinogen-like_C"/>
</dbReference>
<keyword evidence="3" id="KW-1185">Reference proteome</keyword>
<dbReference type="Gene3D" id="3.90.215.10">
    <property type="entry name" value="Gamma Fibrinogen, chain A, domain 1"/>
    <property type="match status" value="1"/>
</dbReference>
<dbReference type="InterPro" id="IPR008979">
    <property type="entry name" value="Galactose-bd-like_sf"/>
</dbReference>
<feature type="domain" description="Fibrinogen C-terminal" evidence="1">
    <location>
        <begin position="199"/>
        <end position="382"/>
    </location>
</feature>
<sequence>MGSAAIGLGDVVTYRCLGDARLEQGTNFTIECGHDGSYQNLSWPTCVLRFRVPAETFNLSTSQPNGISNASTHGPGQAFDGNWATMFKINSSGNIPFLQVDFGQERLPLSIKLVLPNASSGCINNHEDLRVAALNSSLNPGEDPSSRTILEADIQSGIFIFDKPALTRYLVVHAPTGGSSTPLCIAEMDIQFRPKVPYPPVKDCAQLMAYGSQGSSIYNLDITGGLNPENVADVLCRESQWTPILRRFHPQDVNDMFSRHSNDSGFRSRRLLSTEPYELRVEMVDRDDKYRRAVYNTFTIESSSSRYRLSVDDFDPSQSVGDPGMPCNSFKPGVLRRTFCSSVNFFADYDENDERPSEQAIFWDTGHSKGRLKQIELTIRPKDTNYNASMTNYFENYRTRWKSTNTAPSIRKRCTEPPLLDPSNNMEVKDWRYDGVPVQANVVTIGCKRNWKDDNGQDIDIQASCQAEKQI</sequence>
<dbReference type="Gene3D" id="2.60.120.260">
    <property type="entry name" value="Galactose-binding domain-like"/>
    <property type="match status" value="1"/>
</dbReference>
<evidence type="ECO:0000259" key="1">
    <source>
        <dbReference type="SMART" id="SM00186"/>
    </source>
</evidence>
<comment type="caution">
    <text evidence="2">The sequence shown here is derived from an EMBL/GenBank/DDBJ whole genome shotgun (WGS) entry which is preliminary data.</text>
</comment>
<dbReference type="InterPro" id="IPR014716">
    <property type="entry name" value="Fibrinogen_a/b/g_C_1"/>
</dbReference>
<dbReference type="SUPFAM" id="SSF56496">
    <property type="entry name" value="Fibrinogen C-terminal domain-like"/>
    <property type="match status" value="1"/>
</dbReference>
<dbReference type="InterPro" id="IPR002181">
    <property type="entry name" value="Fibrinogen_a/b/g_C_dom"/>
</dbReference>
<dbReference type="Pfam" id="PF00147">
    <property type="entry name" value="Fibrinogen_C"/>
    <property type="match status" value="1"/>
</dbReference>
<dbReference type="SUPFAM" id="SSF49785">
    <property type="entry name" value="Galactose-binding domain-like"/>
    <property type="match status" value="1"/>
</dbReference>
<protein>
    <recommendedName>
        <fullName evidence="1">Fibrinogen C-terminal domain-containing protein</fullName>
    </recommendedName>
</protein>
<evidence type="ECO:0000313" key="3">
    <source>
        <dbReference type="Proteomes" id="UP000318571"/>
    </source>
</evidence>
<dbReference type="Proteomes" id="UP000318571">
    <property type="component" value="Chromosome 9"/>
</dbReference>
<name>A0A553NX78_TIGCA</name>
<accession>A0A553NX78</accession>
<gene>
    <name evidence="2" type="ORF">TCAL_17294</name>
</gene>
<reference evidence="2 3" key="1">
    <citation type="journal article" date="2018" name="Nat. Ecol. Evol.">
        <title>Genomic signatures of mitonuclear coevolution across populations of Tigriopus californicus.</title>
        <authorList>
            <person name="Barreto F.S."/>
            <person name="Watson E.T."/>
            <person name="Lima T.G."/>
            <person name="Willett C.S."/>
            <person name="Edmands S."/>
            <person name="Li W."/>
            <person name="Burton R.S."/>
        </authorList>
    </citation>
    <scope>NUCLEOTIDE SEQUENCE [LARGE SCALE GENOMIC DNA]</scope>
    <source>
        <strain evidence="2 3">San Diego</strain>
    </source>
</reference>
<dbReference type="SMART" id="SM00186">
    <property type="entry name" value="FBG"/>
    <property type="match status" value="1"/>
</dbReference>
<evidence type="ECO:0000313" key="2">
    <source>
        <dbReference type="EMBL" id="TRY70017.1"/>
    </source>
</evidence>